<keyword evidence="1 3" id="KW-0378">Hydrolase</keyword>
<evidence type="ECO:0000313" key="4">
    <source>
        <dbReference type="Proteomes" id="UP000203826"/>
    </source>
</evidence>
<evidence type="ECO:0000313" key="3">
    <source>
        <dbReference type="EMBL" id="ALH23400.1"/>
    </source>
</evidence>
<dbReference type="GO" id="GO:0016787">
    <property type="term" value="F:hydrolase activity"/>
    <property type="evidence" value="ECO:0007669"/>
    <property type="project" value="UniProtKB-KW"/>
</dbReference>
<dbReference type="KEGG" id="vg:26049361"/>
<dbReference type="PROSITE" id="PS51462">
    <property type="entry name" value="NUDIX"/>
    <property type="match status" value="1"/>
</dbReference>
<dbReference type="InterPro" id="IPR020084">
    <property type="entry name" value="NUDIX_hydrolase_CS"/>
</dbReference>
<dbReference type="InterPro" id="IPR000086">
    <property type="entry name" value="NUDIX_hydrolase_dom"/>
</dbReference>
<reference evidence="3 4" key="1">
    <citation type="journal article" date="2015" name="Genome Announc.">
        <title>The 474-Kilobase-Pair Complete Genome Sequence of CeV-01B, a Virus Infecting Haptolina (Chrysochromulina) ericina (Prymnesiophyceae).</title>
        <authorList>
            <person name="Gallot-Lavallee L."/>
            <person name="Pagarete A."/>
            <person name="Legendre M."/>
            <person name="Santini S."/>
            <person name="Sandaa R.A."/>
            <person name="Himmelbauer H."/>
            <person name="Ogata H."/>
            <person name="Bratbak G."/>
            <person name="Claverie J.M."/>
        </authorList>
    </citation>
    <scope>NUCLEOTIDE SEQUENCE [LARGE SCALE GENOMIC DNA]</scope>
    <source>
        <strain evidence="3">CeV-01B</strain>
    </source>
</reference>
<sequence length="167" mass="19852">MVILGAGLIPVSKFHNKLYFLLGRDIAYNKWSDFGGKSERGESRLTTAAREGYEETNGFLGSQEKIKQNIIKSNLPQFKTDNNRHTCYLIDIKYNKELPIYMTNNYYFIKDNRPDIIDNHDNGLYEKDIIDWFTIDELKNFSEFRSYFTDIVWKVDKKYDEILKKYD</sequence>
<protein>
    <submittedName>
        <fullName evidence="3">Nudix hydrolase</fullName>
    </submittedName>
</protein>
<feature type="domain" description="Nudix hydrolase" evidence="2">
    <location>
        <begin position="1"/>
        <end position="155"/>
    </location>
</feature>
<keyword evidence="4" id="KW-1185">Reference proteome</keyword>
<proteinExistence type="predicted"/>
<evidence type="ECO:0000256" key="1">
    <source>
        <dbReference type="ARBA" id="ARBA00022801"/>
    </source>
</evidence>
<evidence type="ECO:0000259" key="2">
    <source>
        <dbReference type="PROSITE" id="PS51462"/>
    </source>
</evidence>
<organism evidence="3 4">
    <name type="scientific">Chrysochromulina ericina virus CeV-01B</name>
    <dbReference type="NCBI Taxonomy" id="3070830"/>
    <lineage>
        <taxon>Viruses</taxon>
        <taxon>Varidnaviria</taxon>
        <taxon>Bamfordvirae</taxon>
        <taxon>Nucleocytoviricota</taxon>
        <taxon>Megaviricetes</taxon>
        <taxon>Imitervirales</taxon>
        <taxon>Mesomimiviridae</taxon>
        <taxon>Tethysvirus</taxon>
        <taxon>Tethysvirus raunefjordenense</taxon>
    </lineage>
</organism>
<dbReference type="EMBL" id="KT820662">
    <property type="protein sequence ID" value="ALH23400.1"/>
    <property type="molecule type" value="Genomic_DNA"/>
</dbReference>
<dbReference type="InterPro" id="IPR015797">
    <property type="entry name" value="NUDIX_hydrolase-like_dom_sf"/>
</dbReference>
<dbReference type="Gene3D" id="3.90.79.10">
    <property type="entry name" value="Nucleoside Triphosphate Pyrophosphohydrolase"/>
    <property type="match status" value="1"/>
</dbReference>
<dbReference type="Proteomes" id="UP000203826">
    <property type="component" value="Segment"/>
</dbReference>
<gene>
    <name evidence="3" type="ORF">ceV_494</name>
</gene>
<dbReference type="PROSITE" id="PS00893">
    <property type="entry name" value="NUDIX_BOX"/>
    <property type="match status" value="1"/>
</dbReference>
<accession>A0A0N9Q9S1</accession>
<dbReference type="SUPFAM" id="SSF55811">
    <property type="entry name" value="Nudix"/>
    <property type="match status" value="1"/>
</dbReference>
<name>A0A0N9Q9S1_9VIRU</name>